<keyword evidence="6 12" id="KW-0496">Mitochondrion</keyword>
<dbReference type="PANTHER" id="PTHR11264">
    <property type="entry name" value="URACIL-DNA GLYCOSYLASE"/>
    <property type="match status" value="1"/>
</dbReference>
<comment type="function">
    <text evidence="12 14">Excises uracil residues from the DNA which can arise as a result of misincorporation of dUMP residues by DNA polymerase or due to deamination of cytosine.</text>
</comment>
<evidence type="ECO:0000256" key="4">
    <source>
        <dbReference type="ARBA" id="ARBA00022801"/>
    </source>
</evidence>
<organism evidence="17 18">
    <name type="scientific">Leptotrombidium deliense</name>
    <dbReference type="NCBI Taxonomy" id="299467"/>
    <lineage>
        <taxon>Eukaryota</taxon>
        <taxon>Metazoa</taxon>
        <taxon>Ecdysozoa</taxon>
        <taxon>Arthropoda</taxon>
        <taxon>Chelicerata</taxon>
        <taxon>Arachnida</taxon>
        <taxon>Acari</taxon>
        <taxon>Acariformes</taxon>
        <taxon>Trombidiformes</taxon>
        <taxon>Prostigmata</taxon>
        <taxon>Anystina</taxon>
        <taxon>Parasitengona</taxon>
        <taxon>Trombiculoidea</taxon>
        <taxon>Trombiculidae</taxon>
        <taxon>Leptotrombidium</taxon>
    </lineage>
</organism>
<evidence type="ECO:0000256" key="12">
    <source>
        <dbReference type="HAMAP-Rule" id="MF_03166"/>
    </source>
</evidence>
<evidence type="ECO:0000256" key="8">
    <source>
        <dbReference type="ARBA" id="ARBA00023242"/>
    </source>
</evidence>
<feature type="domain" description="Uracil-DNA glycosylase-like" evidence="16">
    <location>
        <begin position="103"/>
        <end position="264"/>
    </location>
</feature>
<dbReference type="Gene3D" id="3.40.470.10">
    <property type="entry name" value="Uracil-DNA glycosylase-like domain"/>
    <property type="match status" value="1"/>
</dbReference>
<evidence type="ECO:0000256" key="13">
    <source>
        <dbReference type="PROSITE-ProRule" id="PRU10072"/>
    </source>
</evidence>
<dbReference type="STRING" id="299467.A0A443STL3"/>
<keyword evidence="2" id="KW-0597">Phosphoprotein</keyword>
<dbReference type="NCBIfam" id="NF003588">
    <property type="entry name" value="PRK05254.1-1"/>
    <property type="match status" value="1"/>
</dbReference>
<dbReference type="PANTHER" id="PTHR11264:SF0">
    <property type="entry name" value="URACIL-DNA GLYCOSYLASE"/>
    <property type="match status" value="1"/>
</dbReference>
<protein>
    <recommendedName>
        <fullName evidence="12 14">Uracil-DNA glycosylase</fullName>
        <shortName evidence="12">UDG</shortName>
        <ecNumber evidence="12 14">3.2.2.27</ecNumber>
    </recommendedName>
</protein>
<dbReference type="NCBIfam" id="NF003592">
    <property type="entry name" value="PRK05254.1-5"/>
    <property type="match status" value="1"/>
</dbReference>
<keyword evidence="18" id="KW-1185">Reference proteome</keyword>
<evidence type="ECO:0000256" key="14">
    <source>
        <dbReference type="RuleBase" id="RU003780"/>
    </source>
</evidence>
<dbReference type="InterPro" id="IPR005122">
    <property type="entry name" value="Uracil-DNA_glycosylase-like"/>
</dbReference>
<dbReference type="Pfam" id="PF03167">
    <property type="entry name" value="UDG"/>
    <property type="match status" value="1"/>
</dbReference>
<dbReference type="GO" id="GO:0005739">
    <property type="term" value="C:mitochondrion"/>
    <property type="evidence" value="ECO:0007669"/>
    <property type="project" value="UniProtKB-SubCell"/>
</dbReference>
<gene>
    <name evidence="17" type="ORF">B4U80_08750</name>
</gene>
<dbReference type="AlphaFoldDB" id="A0A443STL3"/>
<comment type="caution">
    <text evidence="17">The sequence shown here is derived from an EMBL/GenBank/DDBJ whole genome shotgun (WGS) entry which is preliminary data.</text>
</comment>
<keyword evidence="7 12" id="KW-0234">DNA repair</keyword>
<dbReference type="EMBL" id="NCKV01000353">
    <property type="protein sequence ID" value="RWS30851.1"/>
    <property type="molecule type" value="Genomic_DNA"/>
</dbReference>
<evidence type="ECO:0000259" key="16">
    <source>
        <dbReference type="SMART" id="SM00986"/>
    </source>
</evidence>
<feature type="compositionally biased region" description="Basic and acidic residues" evidence="15">
    <location>
        <begin position="26"/>
        <end position="42"/>
    </location>
</feature>
<dbReference type="FunFam" id="3.40.470.10:FF:000004">
    <property type="entry name" value="Uracil-DNA glycosylase"/>
    <property type="match status" value="1"/>
</dbReference>
<dbReference type="EC" id="3.2.2.27" evidence="12 14"/>
<feature type="active site" description="Proton acceptor" evidence="12 13">
    <location>
        <position position="118"/>
    </location>
</feature>
<dbReference type="GO" id="GO:0097510">
    <property type="term" value="P:base-excision repair, AP site formation via deaminated base removal"/>
    <property type="evidence" value="ECO:0007669"/>
    <property type="project" value="TreeGrafter"/>
</dbReference>
<dbReference type="PROSITE" id="PS00130">
    <property type="entry name" value="U_DNA_GLYCOSYLASE"/>
    <property type="match status" value="1"/>
</dbReference>
<dbReference type="GO" id="GO:0005654">
    <property type="term" value="C:nucleoplasm"/>
    <property type="evidence" value="ECO:0007669"/>
    <property type="project" value="UniProtKB-ARBA"/>
</dbReference>
<dbReference type="NCBIfam" id="TIGR00628">
    <property type="entry name" value="ung"/>
    <property type="match status" value="1"/>
</dbReference>
<reference evidence="17 18" key="1">
    <citation type="journal article" date="2018" name="Gigascience">
        <title>Genomes of trombidid mites reveal novel predicted allergens and laterally-transferred genes associated with secondary metabolism.</title>
        <authorList>
            <person name="Dong X."/>
            <person name="Chaisiri K."/>
            <person name="Xia D."/>
            <person name="Armstrong S.D."/>
            <person name="Fang Y."/>
            <person name="Donnelly M.J."/>
            <person name="Kadowaki T."/>
            <person name="McGarry J.W."/>
            <person name="Darby A.C."/>
            <person name="Makepeace B.L."/>
        </authorList>
    </citation>
    <scope>NUCLEOTIDE SEQUENCE [LARGE SCALE GENOMIC DNA]</scope>
    <source>
        <strain evidence="17">UoL-UT</strain>
    </source>
</reference>
<evidence type="ECO:0000256" key="9">
    <source>
        <dbReference type="ARBA" id="ARBA00052069"/>
    </source>
</evidence>
<evidence type="ECO:0000256" key="1">
    <source>
        <dbReference type="ARBA" id="ARBA00008184"/>
    </source>
</evidence>
<dbReference type="InterPro" id="IPR018085">
    <property type="entry name" value="Ura-DNA_Glyclase_AS"/>
</dbReference>
<dbReference type="VEuPathDB" id="VectorBase:LDEU001188"/>
<comment type="similarity">
    <text evidence="1 12 14">Belongs to the uracil-DNA glycosylase (UDG) superfamily. UNG family.</text>
</comment>
<keyword evidence="8 12" id="KW-0539">Nucleus</keyword>
<evidence type="ECO:0000256" key="15">
    <source>
        <dbReference type="SAM" id="MobiDB-lite"/>
    </source>
</evidence>
<keyword evidence="4 12" id="KW-0378">Hydrolase</keyword>
<evidence type="ECO:0000256" key="2">
    <source>
        <dbReference type="ARBA" id="ARBA00022553"/>
    </source>
</evidence>
<dbReference type="NCBIfam" id="NF003591">
    <property type="entry name" value="PRK05254.1-4"/>
    <property type="match status" value="1"/>
</dbReference>
<comment type="catalytic activity">
    <reaction evidence="10">
        <text>a 2'-deoxyuridine in single-stranded DNA + H2O = a 2'-deoxyribose 5'-monophosphate in single-stranded DNA + uracil</text>
        <dbReference type="Rhea" id="RHEA:81459"/>
        <dbReference type="Rhea" id="RHEA-COMP:12847"/>
        <dbReference type="Rhea" id="RHEA-COMP:19684"/>
        <dbReference type="ChEBI" id="CHEBI:15377"/>
        <dbReference type="ChEBI" id="CHEBI:17568"/>
        <dbReference type="ChEBI" id="CHEBI:133902"/>
        <dbReference type="ChEBI" id="CHEBI:139095"/>
    </reaction>
    <physiologicalReaction direction="left-to-right" evidence="10">
        <dbReference type="Rhea" id="RHEA:81460"/>
    </physiologicalReaction>
</comment>
<evidence type="ECO:0000256" key="7">
    <source>
        <dbReference type="ARBA" id="ARBA00023204"/>
    </source>
</evidence>
<evidence type="ECO:0000256" key="3">
    <source>
        <dbReference type="ARBA" id="ARBA00022763"/>
    </source>
</evidence>
<dbReference type="InterPro" id="IPR036895">
    <property type="entry name" value="Uracil-DNA_glycosylase-like_sf"/>
</dbReference>
<accession>A0A443STL3</accession>
<dbReference type="GO" id="GO:0004844">
    <property type="term" value="F:uracil DNA N-glycosylase activity"/>
    <property type="evidence" value="ECO:0007669"/>
    <property type="project" value="UniProtKB-UniRule"/>
</dbReference>
<keyword evidence="5" id="KW-0007">Acetylation</keyword>
<evidence type="ECO:0000256" key="6">
    <source>
        <dbReference type="ARBA" id="ARBA00023128"/>
    </source>
</evidence>
<comment type="subunit">
    <text evidence="11">Interacts with RPA2 subunit of the RPA trimer; this interaction mediates UNG2 recruitment to RPA-coated single-stranded DNA at stalled replication forks. Interacts with PCNA; this interaction mediates UNG2 recruitment to S-phase replication foci. Interacts (via N-terminus) with FAM72A.</text>
</comment>
<keyword evidence="3 12" id="KW-0227">DNA damage</keyword>
<evidence type="ECO:0000313" key="17">
    <source>
        <dbReference type="EMBL" id="RWS30851.1"/>
    </source>
</evidence>
<name>A0A443STL3_9ACAR</name>
<comment type="catalytic activity">
    <reaction evidence="12 14">
        <text>Hydrolyzes single-stranded DNA or mismatched double-stranded DNA and polynucleotides, releasing free uracil.</text>
        <dbReference type="EC" id="3.2.2.27"/>
    </reaction>
</comment>
<dbReference type="SMART" id="SM00986">
    <property type="entry name" value="UDG"/>
    <property type="match status" value="1"/>
</dbReference>
<evidence type="ECO:0000313" key="18">
    <source>
        <dbReference type="Proteomes" id="UP000288716"/>
    </source>
</evidence>
<evidence type="ECO:0000256" key="5">
    <source>
        <dbReference type="ARBA" id="ARBA00022990"/>
    </source>
</evidence>
<dbReference type="HAMAP" id="MF_00148">
    <property type="entry name" value="UDG"/>
    <property type="match status" value="1"/>
</dbReference>
<dbReference type="Proteomes" id="UP000288716">
    <property type="component" value="Unassembled WGS sequence"/>
</dbReference>
<comment type="catalytic activity">
    <reaction evidence="9">
        <text>a 2'-deoxyuridine in double-stranded DNA + H2O = a 2'-deoxyribose 5'-monophosphate in double-stranded DNA + uracil</text>
        <dbReference type="Rhea" id="RHEA:81455"/>
        <dbReference type="Rhea" id="RHEA-COMP:14231"/>
        <dbReference type="Rhea" id="RHEA-COMP:17071"/>
        <dbReference type="ChEBI" id="CHEBI:15377"/>
        <dbReference type="ChEBI" id="CHEBI:17568"/>
        <dbReference type="ChEBI" id="CHEBI:133902"/>
        <dbReference type="ChEBI" id="CHEBI:139095"/>
    </reaction>
    <physiologicalReaction direction="left-to-right" evidence="9">
        <dbReference type="Rhea" id="RHEA:81456"/>
    </physiologicalReaction>
</comment>
<dbReference type="CDD" id="cd10027">
    <property type="entry name" value="UDG-F1-like"/>
    <property type="match status" value="1"/>
</dbReference>
<evidence type="ECO:0000256" key="11">
    <source>
        <dbReference type="ARBA" id="ARBA00064140"/>
    </source>
</evidence>
<proteinExistence type="inferred from homology"/>
<evidence type="ECO:0000256" key="10">
    <source>
        <dbReference type="ARBA" id="ARBA00052828"/>
    </source>
</evidence>
<dbReference type="NCBIfam" id="NF003589">
    <property type="entry name" value="PRK05254.1-2"/>
    <property type="match status" value="1"/>
</dbReference>
<dbReference type="OrthoDB" id="10031947at2759"/>
<comment type="subcellular location">
    <subcellularLocation>
        <location evidence="12">Mitochondrion</location>
    </subcellularLocation>
    <subcellularLocation>
        <location evidence="12">Nucleus</location>
    </subcellularLocation>
</comment>
<sequence length="277" mass="31381">MAQTNITTYFKVLDKKRQLDNSGDLNESKTNKKVKSIHDESENVEKQAKVTPALSSNIGVSWFKALNNEFKQPYFKKLSDFLTEERKRCVVYPPENEVYTWTRMASISETKVVIIGQDPYHQPKQAHGLAFSVKKGIVLPPSLRNMYTELKDDIDGFVVPNHGDLSGWAKQGVLLLNNSLTVRKGEANSHSSIGWEILTDAVIKWINVNMSNVVFLLWGSFAQQKGAVIDSKKHLVLKCPHPSPLSAHRGFFGCKHFSKANEYLKKHGKREIIWADL</sequence>
<dbReference type="InterPro" id="IPR002043">
    <property type="entry name" value="UDG_fam1"/>
</dbReference>
<dbReference type="SMART" id="SM00987">
    <property type="entry name" value="UreE_C"/>
    <property type="match status" value="1"/>
</dbReference>
<feature type="region of interest" description="Disordered" evidence="15">
    <location>
        <begin position="21"/>
        <end position="42"/>
    </location>
</feature>
<dbReference type="SUPFAM" id="SSF52141">
    <property type="entry name" value="Uracil-DNA glycosylase-like"/>
    <property type="match status" value="1"/>
</dbReference>